<gene>
    <name evidence="1" type="ORF">PoB_007376600</name>
</gene>
<reference evidence="1 2" key="1">
    <citation type="journal article" date="2021" name="Elife">
        <title>Chloroplast acquisition without the gene transfer in kleptoplastic sea slugs, Plakobranchus ocellatus.</title>
        <authorList>
            <person name="Maeda T."/>
            <person name="Takahashi S."/>
            <person name="Yoshida T."/>
            <person name="Shimamura S."/>
            <person name="Takaki Y."/>
            <person name="Nagai Y."/>
            <person name="Toyoda A."/>
            <person name="Suzuki Y."/>
            <person name="Arimoto A."/>
            <person name="Ishii H."/>
            <person name="Satoh N."/>
            <person name="Nishiyama T."/>
            <person name="Hasebe M."/>
            <person name="Maruyama T."/>
            <person name="Minagawa J."/>
            <person name="Obokata J."/>
            <person name="Shigenobu S."/>
        </authorList>
    </citation>
    <scope>NUCLEOTIDE SEQUENCE [LARGE SCALE GENOMIC DNA]</scope>
</reference>
<evidence type="ECO:0000313" key="2">
    <source>
        <dbReference type="Proteomes" id="UP000735302"/>
    </source>
</evidence>
<accession>A0AAV4DTP3</accession>
<name>A0AAV4DTP3_9GAST</name>
<dbReference type="AlphaFoldDB" id="A0AAV4DTP3"/>
<dbReference type="Proteomes" id="UP000735302">
    <property type="component" value="Unassembled WGS sequence"/>
</dbReference>
<evidence type="ECO:0000313" key="1">
    <source>
        <dbReference type="EMBL" id="GFO47261.1"/>
    </source>
</evidence>
<keyword evidence="2" id="KW-1185">Reference proteome</keyword>
<comment type="caution">
    <text evidence="1">The sequence shown here is derived from an EMBL/GenBank/DDBJ whole genome shotgun (WGS) entry which is preliminary data.</text>
</comment>
<sequence length="93" mass="10594">MLNILHQHPVSFIMLGEIWIRIFNTVTRLFLCACGPQQGDFRLLGHPPGVGAGGGARTRDRRIQDGFAIHFVTAPSMHLWNLSHDLSVKEWFW</sequence>
<dbReference type="EMBL" id="BLXT01008287">
    <property type="protein sequence ID" value="GFO47261.1"/>
    <property type="molecule type" value="Genomic_DNA"/>
</dbReference>
<organism evidence="1 2">
    <name type="scientific">Plakobranchus ocellatus</name>
    <dbReference type="NCBI Taxonomy" id="259542"/>
    <lineage>
        <taxon>Eukaryota</taxon>
        <taxon>Metazoa</taxon>
        <taxon>Spiralia</taxon>
        <taxon>Lophotrochozoa</taxon>
        <taxon>Mollusca</taxon>
        <taxon>Gastropoda</taxon>
        <taxon>Heterobranchia</taxon>
        <taxon>Euthyneura</taxon>
        <taxon>Panpulmonata</taxon>
        <taxon>Sacoglossa</taxon>
        <taxon>Placobranchoidea</taxon>
        <taxon>Plakobranchidae</taxon>
        <taxon>Plakobranchus</taxon>
    </lineage>
</organism>
<proteinExistence type="predicted"/>
<protein>
    <submittedName>
        <fullName evidence="1">Uncharacterized protein</fullName>
    </submittedName>
</protein>